<sequence length="280" mass="28037">MQALALAAASGAALLAAGSLTPAASGGSLTPSAAPAAARNAHPGAVRLSPVAHTARLSHDGPSDGSGSTADGAATAREKPPAGIREGSVGAAELLAKVSSCSQISNGKYRTDEETSATVPVCGANGAVFWKADMDIDCDGQVTTACNEDTDPWFQDDTAFHTSGDKPLSAEKLPYVVVPSSSSIWNYGSAGIKGAGVVAVIYGGKVEYAVVGDTGPDKIIGEASYATAKALGIDPDPETGGAESGVTYILFKDSKVSPIESHDAAVTAGDALAKEFLQNN</sequence>
<evidence type="ECO:0000256" key="3">
    <source>
        <dbReference type="ARBA" id="ARBA00022729"/>
    </source>
</evidence>
<dbReference type="EMBL" id="CP108313">
    <property type="protein sequence ID" value="WTW73761.1"/>
    <property type="molecule type" value="Genomic_DNA"/>
</dbReference>
<accession>A0AAU2W3Y9</accession>
<evidence type="ECO:0000256" key="5">
    <source>
        <dbReference type="ARBA" id="ARBA00023277"/>
    </source>
</evidence>
<keyword evidence="6" id="KW-0326">Glycosidase</keyword>
<feature type="compositionally biased region" description="Low complexity" evidence="8">
    <location>
        <begin position="63"/>
        <end position="75"/>
    </location>
</feature>
<evidence type="ECO:0000256" key="4">
    <source>
        <dbReference type="ARBA" id="ARBA00022801"/>
    </source>
</evidence>
<name>A0AAU2W3Y9_9ACTN</name>
<feature type="signal peptide" evidence="9">
    <location>
        <begin position="1"/>
        <end position="23"/>
    </location>
</feature>
<dbReference type="InterPro" id="IPR009939">
    <property type="entry name" value="Chitosanase_fungal"/>
</dbReference>
<evidence type="ECO:0000256" key="2">
    <source>
        <dbReference type="ARBA" id="ARBA00022525"/>
    </source>
</evidence>
<dbReference type="AlphaFoldDB" id="A0AAU2W3Y9"/>
<evidence type="ECO:0000256" key="8">
    <source>
        <dbReference type="SAM" id="MobiDB-lite"/>
    </source>
</evidence>
<keyword evidence="2" id="KW-0964">Secreted</keyword>
<gene>
    <name evidence="10" type="ORF">OG398_04910</name>
</gene>
<dbReference type="GO" id="GO:0016977">
    <property type="term" value="F:chitosanase activity"/>
    <property type="evidence" value="ECO:0007669"/>
    <property type="project" value="InterPro"/>
</dbReference>
<keyword evidence="4 10" id="KW-0378">Hydrolase</keyword>
<evidence type="ECO:0000256" key="7">
    <source>
        <dbReference type="ARBA" id="ARBA00023326"/>
    </source>
</evidence>
<evidence type="ECO:0000256" key="6">
    <source>
        <dbReference type="ARBA" id="ARBA00023295"/>
    </source>
</evidence>
<keyword evidence="7" id="KW-0624">Polysaccharide degradation</keyword>
<dbReference type="GO" id="GO:0000272">
    <property type="term" value="P:polysaccharide catabolic process"/>
    <property type="evidence" value="ECO:0007669"/>
    <property type="project" value="UniProtKB-KW"/>
</dbReference>
<organism evidence="10">
    <name type="scientific">Streptomyces sp. NBC_00008</name>
    <dbReference type="NCBI Taxonomy" id="2903610"/>
    <lineage>
        <taxon>Bacteria</taxon>
        <taxon>Bacillati</taxon>
        <taxon>Actinomycetota</taxon>
        <taxon>Actinomycetes</taxon>
        <taxon>Kitasatosporales</taxon>
        <taxon>Streptomycetaceae</taxon>
        <taxon>Streptomyces</taxon>
    </lineage>
</organism>
<keyword evidence="5" id="KW-0119">Carbohydrate metabolism</keyword>
<dbReference type="Pfam" id="PF07335">
    <property type="entry name" value="Glyco_hydro_75"/>
    <property type="match status" value="1"/>
</dbReference>
<reference evidence="10" key="1">
    <citation type="submission" date="2022-10" db="EMBL/GenBank/DDBJ databases">
        <title>The complete genomes of actinobacterial strains from the NBC collection.</title>
        <authorList>
            <person name="Joergensen T.S."/>
            <person name="Alvarez Arevalo M."/>
            <person name="Sterndorff E.B."/>
            <person name="Faurdal D."/>
            <person name="Vuksanovic O."/>
            <person name="Mourched A.-S."/>
            <person name="Charusanti P."/>
            <person name="Shaw S."/>
            <person name="Blin K."/>
            <person name="Weber T."/>
        </authorList>
    </citation>
    <scope>NUCLEOTIDE SEQUENCE</scope>
    <source>
        <strain evidence="10">NBC_00008</strain>
    </source>
</reference>
<evidence type="ECO:0000313" key="10">
    <source>
        <dbReference type="EMBL" id="WTW73761.1"/>
    </source>
</evidence>
<keyword evidence="3 9" id="KW-0732">Signal</keyword>
<proteinExistence type="predicted"/>
<feature type="chain" id="PRO_5043715625" evidence="9">
    <location>
        <begin position="24"/>
        <end position="280"/>
    </location>
</feature>
<protein>
    <submittedName>
        <fullName evidence="10">Glycoside hydrolase family 75 protein</fullName>
    </submittedName>
</protein>
<feature type="region of interest" description="Disordered" evidence="8">
    <location>
        <begin position="55"/>
        <end position="84"/>
    </location>
</feature>
<dbReference type="PANTHER" id="PTHR42061:SF6">
    <property type="entry name" value="ENDO-CHITOSANASE"/>
    <property type="match status" value="1"/>
</dbReference>
<evidence type="ECO:0000256" key="9">
    <source>
        <dbReference type="SAM" id="SignalP"/>
    </source>
</evidence>
<evidence type="ECO:0000256" key="1">
    <source>
        <dbReference type="ARBA" id="ARBA00004613"/>
    </source>
</evidence>
<dbReference type="PANTHER" id="PTHR42061">
    <property type="entry name" value="ENDO-CHITOSANASE"/>
    <property type="match status" value="1"/>
</dbReference>
<dbReference type="GO" id="GO:0005576">
    <property type="term" value="C:extracellular region"/>
    <property type="evidence" value="ECO:0007669"/>
    <property type="project" value="UniProtKB-SubCell"/>
</dbReference>
<comment type="subcellular location">
    <subcellularLocation>
        <location evidence="1">Secreted</location>
    </subcellularLocation>
</comment>